<feature type="region of interest" description="Disordered" evidence="1">
    <location>
        <begin position="748"/>
        <end position="855"/>
    </location>
</feature>
<proteinExistence type="predicted"/>
<comment type="caution">
    <text evidence="2">The sequence shown here is derived from an EMBL/GenBank/DDBJ whole genome shotgun (WGS) entry which is preliminary data.</text>
</comment>
<dbReference type="AlphaFoldDB" id="A0A4Y9Y1E8"/>
<feature type="compositionally biased region" description="Polar residues" evidence="1">
    <location>
        <begin position="758"/>
        <end position="774"/>
    </location>
</feature>
<dbReference type="EMBL" id="SEKV01000583">
    <property type="protein sequence ID" value="TFY55533.1"/>
    <property type="molecule type" value="Genomic_DNA"/>
</dbReference>
<feature type="compositionally biased region" description="Acidic residues" evidence="1">
    <location>
        <begin position="320"/>
        <end position="350"/>
    </location>
</feature>
<dbReference type="Proteomes" id="UP000298390">
    <property type="component" value="Unassembled WGS sequence"/>
</dbReference>
<organism evidence="2 3">
    <name type="scientific">Rhodofomes roseus</name>
    <dbReference type="NCBI Taxonomy" id="34475"/>
    <lineage>
        <taxon>Eukaryota</taxon>
        <taxon>Fungi</taxon>
        <taxon>Dikarya</taxon>
        <taxon>Basidiomycota</taxon>
        <taxon>Agaricomycotina</taxon>
        <taxon>Agaricomycetes</taxon>
        <taxon>Polyporales</taxon>
        <taxon>Rhodofomes</taxon>
    </lineage>
</organism>
<feature type="compositionally biased region" description="Acidic residues" evidence="1">
    <location>
        <begin position="293"/>
        <end position="311"/>
    </location>
</feature>
<protein>
    <submittedName>
        <fullName evidence="2">Uncharacterized protein</fullName>
    </submittedName>
</protein>
<feature type="compositionally biased region" description="Basic and acidic residues" evidence="1">
    <location>
        <begin position="351"/>
        <end position="376"/>
    </location>
</feature>
<accession>A0A4Y9Y1E8</accession>
<evidence type="ECO:0000256" key="1">
    <source>
        <dbReference type="SAM" id="MobiDB-lite"/>
    </source>
</evidence>
<sequence length="855" mass="90368">MSPPLWATPPQATLLQSFVAEHQDRQRERKLPQFWSKLFTAWFADFPEERALFPDRDMDADEPLSEEQKAALGAAIKSRKKKARKARSKPKVHLNLLKPSKKRSLAAHELYSQKYHEEKIKPLVQARIDAGEINPKQRLKHSMELAKTLLAQEPAEVREGIEAEAAALKAARNSLGSEDSMDGEFNVHRVQAVVDDMGAIFNQFFGKLHSTTGGSWFYFTMGCGINPDGGQRLELYTHCSGAAASKVSFSQAHPEAVAALGKEFLAWVKQAMSPQVHAAIKRALNRTSPDGGNPDDDDVSEGGEDEDEDEDKDRGGGEKGDDEDDDEDDEDDGGEKDDEEDDGEKDDDMDGGEKDNDKGHEDDRHDKSREATVSRRIEAVAGATEADALCSYDGMVDGPRSSVHVLTLRPSPLPTAFNESHQSLAVATPASTPDTGEMGATPSPTSLAAPTTVPVATSANANAAPASFTAPGPTVDTMSASWLDSGAVPSAQFSYQNISMSPDAMVATASTSQSSFGFADLDFMEPVPMNAPYLDPSTFTETGFFSAALADAMTSDAAYGYTDAGFAAGMGGLRAQGGYNPPLPIAGNMYGNGSFHPGHVTHPAPTSFNGPQPVVWFNNPYNLPSSFAMSGLGTTAMSSSMSDIPSMTAVPRVLAAPPCSSSLPVAAATAAHPTIAPMSWHVATSAMPPTPTAAAMSPAPVTAATPSTLATAVVPSTPTIPAVPNAPMLSTSLTDHPTEVLHDTTLRVNNAPAPPATQGASGDQQQLVPSNSVGSAPEAVSDDGAAPTTRPQRQHRLPDRFRDSVDGVSVGKKENPPLDKENTSSKGSGSKQKKRKATGDADAGVNVLKKKARGK</sequence>
<name>A0A4Y9Y1E8_9APHY</name>
<feature type="compositionally biased region" description="Basic and acidic residues" evidence="1">
    <location>
        <begin position="796"/>
        <end position="823"/>
    </location>
</feature>
<evidence type="ECO:0000313" key="3">
    <source>
        <dbReference type="Proteomes" id="UP000298390"/>
    </source>
</evidence>
<reference evidence="2 3" key="1">
    <citation type="submission" date="2019-01" db="EMBL/GenBank/DDBJ databases">
        <title>Genome sequencing of the rare red list fungi Fomitopsis rosea.</title>
        <authorList>
            <person name="Buettner E."/>
            <person name="Kellner H."/>
        </authorList>
    </citation>
    <scope>NUCLEOTIDE SEQUENCE [LARGE SCALE GENOMIC DNA]</scope>
    <source>
        <strain evidence="2 3">DSM 105464</strain>
    </source>
</reference>
<gene>
    <name evidence="2" type="ORF">EVJ58_g8190</name>
</gene>
<dbReference type="STRING" id="34475.A0A4Y9Y1E8"/>
<evidence type="ECO:0000313" key="2">
    <source>
        <dbReference type="EMBL" id="TFY55533.1"/>
    </source>
</evidence>
<feature type="compositionally biased region" description="Low complexity" evidence="1">
    <location>
        <begin position="440"/>
        <end position="450"/>
    </location>
</feature>
<feature type="region of interest" description="Disordered" evidence="1">
    <location>
        <begin position="428"/>
        <end position="450"/>
    </location>
</feature>
<feature type="region of interest" description="Disordered" evidence="1">
    <location>
        <begin position="284"/>
        <end position="376"/>
    </location>
</feature>